<dbReference type="EMBL" id="NAJO01000023">
    <property type="protein sequence ID" value="OQO03848.1"/>
    <property type="molecule type" value="Genomic_DNA"/>
</dbReference>
<name>A0A1V8SXZ6_9PEZI</name>
<gene>
    <name evidence="2" type="ORF">B0A48_10489</name>
</gene>
<comment type="caution">
    <text evidence="2">The sequence shown here is derived from an EMBL/GenBank/DDBJ whole genome shotgun (WGS) entry which is preliminary data.</text>
</comment>
<protein>
    <submittedName>
        <fullName evidence="2">Uncharacterized protein</fullName>
    </submittedName>
</protein>
<dbReference type="AlphaFoldDB" id="A0A1V8SXZ6"/>
<reference evidence="3" key="1">
    <citation type="submission" date="2017-03" db="EMBL/GenBank/DDBJ databases">
        <title>Genomes of endolithic fungi from Antarctica.</title>
        <authorList>
            <person name="Coleine C."/>
            <person name="Masonjones S."/>
            <person name="Stajich J.E."/>
        </authorList>
    </citation>
    <scope>NUCLEOTIDE SEQUENCE [LARGE SCALE GENOMIC DNA]</scope>
    <source>
        <strain evidence="3">CCFEE 5527</strain>
    </source>
</reference>
<sequence length="676" mass="74364">MSFGFSVKDVLEGLRACQQVYRAFASEYQNAPRQFVVFSDELERVEQALALQDQINGWTGQIYPGTSAFQDCLKECRHFAEQQRRLIDRHRGKESFLGILQTAASAFEQELPTLRERLSHNRIELVNFNVMLLLQRAFNGADSHTAPVQVTVGASRSGSNAGLPADTSKQVEAVLMRLFSVGYTYKRSGISAIQSPGSPSMHPDRLSAEFESCISLLCNLIGLPPDSVASLSMDAVAEGLSAERWQSMIQSTAQVSRYTNNASVVPHITRICEVKLDIEGAGYHETAHSYVLFNRTLYWRNVRGLVILEHKLPESTRKCYPYTQHRKRGLPLSLTWLEMQDVIIKTGRERKLACKPCITFCRDDVHAAEHECDLYQHDVRGGRELLHTFHVDNIAAKNVRDGNVAYSECCKIWEAPPGKSDRTLSFPAIFASSSTKDIEMPLKWFNSPLNPRTGCVRVTFATELARRTSTTSIPGSSFLRRNTATTVSSAASIRTVNTTLAADSFAPADYISRIGHLDFKLTNPAEISNFIAALSDPFAPASRAPSLFSCASPTFTASSPSTISTVASTSPFSFRVPDRRPVPHRTSTAGTSPMSPSTLSELPGSAMPAELAATGFALPRAELAAPQHCAPAELEGDDLRAELEGLQVNGRVEAQTPFGLLHNGRGRDGRAETDFW</sequence>
<evidence type="ECO:0000313" key="3">
    <source>
        <dbReference type="Proteomes" id="UP000192596"/>
    </source>
</evidence>
<keyword evidence="3" id="KW-1185">Reference proteome</keyword>
<dbReference type="OrthoDB" id="10651836at2759"/>
<feature type="compositionally biased region" description="Polar residues" evidence="1">
    <location>
        <begin position="585"/>
        <end position="600"/>
    </location>
</feature>
<feature type="region of interest" description="Disordered" evidence="1">
    <location>
        <begin position="574"/>
        <end position="603"/>
    </location>
</feature>
<evidence type="ECO:0000256" key="1">
    <source>
        <dbReference type="SAM" id="MobiDB-lite"/>
    </source>
</evidence>
<organism evidence="2 3">
    <name type="scientific">Cryoendolithus antarcticus</name>
    <dbReference type="NCBI Taxonomy" id="1507870"/>
    <lineage>
        <taxon>Eukaryota</taxon>
        <taxon>Fungi</taxon>
        <taxon>Dikarya</taxon>
        <taxon>Ascomycota</taxon>
        <taxon>Pezizomycotina</taxon>
        <taxon>Dothideomycetes</taxon>
        <taxon>Dothideomycetidae</taxon>
        <taxon>Cladosporiales</taxon>
        <taxon>Cladosporiaceae</taxon>
        <taxon>Cryoendolithus</taxon>
    </lineage>
</organism>
<dbReference type="Proteomes" id="UP000192596">
    <property type="component" value="Unassembled WGS sequence"/>
</dbReference>
<accession>A0A1V8SXZ6</accession>
<dbReference type="InParanoid" id="A0A1V8SXZ6"/>
<evidence type="ECO:0000313" key="2">
    <source>
        <dbReference type="EMBL" id="OQO03848.1"/>
    </source>
</evidence>
<proteinExistence type="predicted"/>